<keyword evidence="2" id="KW-1185">Reference proteome</keyword>
<dbReference type="EMBL" id="CM056813">
    <property type="protein sequence ID" value="KAJ8642069.1"/>
    <property type="molecule type" value="Genomic_DNA"/>
</dbReference>
<evidence type="ECO:0000313" key="1">
    <source>
        <dbReference type="EMBL" id="KAJ8642069.1"/>
    </source>
</evidence>
<organism evidence="1 2">
    <name type="scientific">Persea americana</name>
    <name type="common">Avocado</name>
    <dbReference type="NCBI Taxonomy" id="3435"/>
    <lineage>
        <taxon>Eukaryota</taxon>
        <taxon>Viridiplantae</taxon>
        <taxon>Streptophyta</taxon>
        <taxon>Embryophyta</taxon>
        <taxon>Tracheophyta</taxon>
        <taxon>Spermatophyta</taxon>
        <taxon>Magnoliopsida</taxon>
        <taxon>Magnoliidae</taxon>
        <taxon>Laurales</taxon>
        <taxon>Lauraceae</taxon>
        <taxon>Persea</taxon>
    </lineage>
</organism>
<proteinExistence type="predicted"/>
<comment type="caution">
    <text evidence="1">The sequence shown here is derived from an EMBL/GenBank/DDBJ whole genome shotgun (WGS) entry which is preliminary data.</text>
</comment>
<accession>A0ACC2M8P1</accession>
<protein>
    <submittedName>
        <fullName evidence="1">Uncharacterized protein</fullName>
    </submittedName>
</protein>
<evidence type="ECO:0000313" key="2">
    <source>
        <dbReference type="Proteomes" id="UP001234297"/>
    </source>
</evidence>
<reference evidence="1 2" key="1">
    <citation type="journal article" date="2022" name="Hortic Res">
        <title>A haplotype resolved chromosomal level avocado genome allows analysis of novel avocado genes.</title>
        <authorList>
            <person name="Nath O."/>
            <person name="Fletcher S.J."/>
            <person name="Hayward A."/>
            <person name="Shaw L.M."/>
            <person name="Masouleh A.K."/>
            <person name="Furtado A."/>
            <person name="Henry R.J."/>
            <person name="Mitter N."/>
        </authorList>
    </citation>
    <scope>NUCLEOTIDE SEQUENCE [LARGE SCALE GENOMIC DNA]</scope>
    <source>
        <strain evidence="2">cv. Hass</strain>
    </source>
</reference>
<dbReference type="Proteomes" id="UP001234297">
    <property type="component" value="Chromosome 5"/>
</dbReference>
<gene>
    <name evidence="1" type="ORF">MRB53_018763</name>
</gene>
<name>A0ACC2M8P1_PERAE</name>
<sequence length="78" mass="8777">MIKVKTLTGKEIEIDIEPTDTIRRVKDRVEEKEGIPPVQQRLLFVGKQMSLDKTFRDYGIEGGSVLHLVLSLRGGGLQ</sequence>